<name>A0A396SDN4_9BACL</name>
<dbReference type="Gene3D" id="3.40.50.150">
    <property type="entry name" value="Vaccinia Virus protein VP39"/>
    <property type="match status" value="1"/>
</dbReference>
<dbReference type="CDD" id="cd02440">
    <property type="entry name" value="AdoMet_MTases"/>
    <property type="match status" value="1"/>
</dbReference>
<dbReference type="GO" id="GO:0008757">
    <property type="term" value="F:S-adenosylmethionine-dependent methyltransferase activity"/>
    <property type="evidence" value="ECO:0007669"/>
    <property type="project" value="InterPro"/>
</dbReference>
<organism evidence="2 3">
    <name type="scientific">Ureibacillus yapensis</name>
    <dbReference type="NCBI Taxonomy" id="2304605"/>
    <lineage>
        <taxon>Bacteria</taxon>
        <taxon>Bacillati</taxon>
        <taxon>Bacillota</taxon>
        <taxon>Bacilli</taxon>
        <taxon>Bacillales</taxon>
        <taxon>Caryophanaceae</taxon>
        <taxon>Ureibacillus</taxon>
    </lineage>
</organism>
<dbReference type="InterPro" id="IPR013216">
    <property type="entry name" value="Methyltransf_11"/>
</dbReference>
<evidence type="ECO:0000313" key="2">
    <source>
        <dbReference type="EMBL" id="RHW39803.1"/>
    </source>
</evidence>
<dbReference type="Pfam" id="PF08241">
    <property type="entry name" value="Methyltransf_11"/>
    <property type="match status" value="1"/>
</dbReference>
<keyword evidence="2" id="KW-0489">Methyltransferase</keyword>
<comment type="caution">
    <text evidence="2">The sequence shown here is derived from an EMBL/GenBank/DDBJ whole genome shotgun (WGS) entry which is preliminary data.</text>
</comment>
<dbReference type="Proteomes" id="UP000265692">
    <property type="component" value="Unassembled WGS sequence"/>
</dbReference>
<evidence type="ECO:0000313" key="3">
    <source>
        <dbReference type="Proteomes" id="UP000265692"/>
    </source>
</evidence>
<dbReference type="AlphaFoldDB" id="A0A396SDN4"/>
<feature type="domain" description="Methyltransferase type 11" evidence="1">
    <location>
        <begin position="41"/>
        <end position="130"/>
    </location>
</feature>
<gene>
    <name evidence="2" type="ORF">D1B33_02830</name>
</gene>
<dbReference type="PANTHER" id="PTHR43861:SF1">
    <property type="entry name" value="TRANS-ACONITATE 2-METHYLTRANSFERASE"/>
    <property type="match status" value="1"/>
</dbReference>
<accession>A0A396SDN4</accession>
<keyword evidence="3" id="KW-1185">Reference proteome</keyword>
<dbReference type="EMBL" id="QWEI01000001">
    <property type="protein sequence ID" value="RHW39803.1"/>
    <property type="molecule type" value="Genomic_DNA"/>
</dbReference>
<protein>
    <submittedName>
        <fullName evidence="2">SAM-dependent methyltransferase</fullName>
    </submittedName>
</protein>
<reference evidence="2 3" key="1">
    <citation type="submission" date="2018-08" db="EMBL/GenBank/DDBJ databases">
        <title>Lysinibacillus sp. YLB-03 draft genome sequence.</title>
        <authorList>
            <person name="Yu L."/>
        </authorList>
    </citation>
    <scope>NUCLEOTIDE SEQUENCE [LARGE SCALE GENOMIC DNA]</scope>
    <source>
        <strain evidence="2 3">YLB-03</strain>
    </source>
</reference>
<dbReference type="RefSeq" id="WP_118874813.1">
    <property type="nucleotide sequence ID" value="NZ_QWEI01000001.1"/>
</dbReference>
<dbReference type="OrthoDB" id="9760689at2"/>
<sequence>MQNSVKDQWNAKAYDTNHSFVSRYGADLVELLSLQENEKILDVGCGTGDLANQLKDSGAVVTGIDQSANMIEQAISKYPAIKFEVKDATELDYAEEFDAVFSNATLHWVKPPEKALQCIYKSLKSGGRFVAEFGGKGNVEIITNEIINQIKKAGYIFSDENYPWFYPSIGQYTPLMEQAGFRVVYAQHFDRPTELKGADGLRNWIHMFANQLFTGIDAATKESLISKVEQSLRSSMYHNGSWFADYKRIRVVGVKEHK</sequence>
<evidence type="ECO:0000259" key="1">
    <source>
        <dbReference type="Pfam" id="PF08241"/>
    </source>
</evidence>
<dbReference type="PANTHER" id="PTHR43861">
    <property type="entry name" value="TRANS-ACONITATE 2-METHYLTRANSFERASE-RELATED"/>
    <property type="match status" value="1"/>
</dbReference>
<dbReference type="InterPro" id="IPR029063">
    <property type="entry name" value="SAM-dependent_MTases_sf"/>
</dbReference>
<keyword evidence="2" id="KW-0808">Transferase</keyword>
<dbReference type="GO" id="GO:0032259">
    <property type="term" value="P:methylation"/>
    <property type="evidence" value="ECO:0007669"/>
    <property type="project" value="UniProtKB-KW"/>
</dbReference>
<dbReference type="SUPFAM" id="SSF53335">
    <property type="entry name" value="S-adenosyl-L-methionine-dependent methyltransferases"/>
    <property type="match status" value="1"/>
</dbReference>
<proteinExistence type="predicted"/>